<dbReference type="PANTHER" id="PTHR11474">
    <property type="entry name" value="TYROSINASE FAMILY MEMBER"/>
    <property type="match status" value="1"/>
</dbReference>
<dbReference type="Pfam" id="PF00264">
    <property type="entry name" value="Tyrosinase"/>
    <property type="match status" value="1"/>
</dbReference>
<dbReference type="OrthoDB" id="6132182at2759"/>
<dbReference type="InterPro" id="IPR050316">
    <property type="entry name" value="Tyrosinase/Hemocyanin"/>
</dbReference>
<keyword evidence="2" id="KW-0186">Copper</keyword>
<dbReference type="PROSITE" id="PS00498">
    <property type="entry name" value="TYROSINASE_2"/>
    <property type="match status" value="1"/>
</dbReference>
<dbReference type="AlphaFoldDB" id="A0A2J6T6Y9"/>
<dbReference type="PANTHER" id="PTHR11474:SF126">
    <property type="entry name" value="TYROSINASE-LIKE PROTEIN TYR-1-RELATED"/>
    <property type="match status" value="1"/>
</dbReference>
<dbReference type="Gene3D" id="1.10.1280.10">
    <property type="entry name" value="Di-copper center containing domain from catechol oxidase"/>
    <property type="match status" value="1"/>
</dbReference>
<dbReference type="RefSeq" id="XP_024735684.1">
    <property type="nucleotide sequence ID" value="XM_024875014.1"/>
</dbReference>
<keyword evidence="1" id="KW-0479">Metal-binding</keyword>
<dbReference type="SUPFAM" id="SSF48056">
    <property type="entry name" value="Di-copper centre-containing domain"/>
    <property type="match status" value="1"/>
</dbReference>
<dbReference type="STRING" id="1095630.A0A2J6T6Y9"/>
<keyword evidence="5" id="KW-1185">Reference proteome</keyword>
<evidence type="ECO:0000313" key="4">
    <source>
        <dbReference type="EMBL" id="PMD58780.1"/>
    </source>
</evidence>
<gene>
    <name evidence="4" type="ORF">K444DRAFT_531683</name>
</gene>
<dbReference type="EMBL" id="KZ613817">
    <property type="protein sequence ID" value="PMD58780.1"/>
    <property type="molecule type" value="Genomic_DNA"/>
</dbReference>
<dbReference type="InterPro" id="IPR002227">
    <property type="entry name" value="Tyrosinase_Cu-bd"/>
</dbReference>
<dbReference type="GO" id="GO:0016491">
    <property type="term" value="F:oxidoreductase activity"/>
    <property type="evidence" value="ECO:0007669"/>
    <property type="project" value="InterPro"/>
</dbReference>
<dbReference type="PRINTS" id="PR00092">
    <property type="entry name" value="TYROSINASE"/>
</dbReference>
<evidence type="ECO:0000259" key="3">
    <source>
        <dbReference type="PROSITE" id="PS00498"/>
    </source>
</evidence>
<reference evidence="4 5" key="1">
    <citation type="submission" date="2016-04" db="EMBL/GenBank/DDBJ databases">
        <title>A degradative enzymes factory behind the ericoid mycorrhizal symbiosis.</title>
        <authorList>
            <consortium name="DOE Joint Genome Institute"/>
            <person name="Martino E."/>
            <person name="Morin E."/>
            <person name="Grelet G."/>
            <person name="Kuo A."/>
            <person name="Kohler A."/>
            <person name="Daghino S."/>
            <person name="Barry K."/>
            <person name="Choi C."/>
            <person name="Cichocki N."/>
            <person name="Clum A."/>
            <person name="Copeland A."/>
            <person name="Hainaut M."/>
            <person name="Haridas S."/>
            <person name="Labutti K."/>
            <person name="Lindquist E."/>
            <person name="Lipzen A."/>
            <person name="Khouja H.-R."/>
            <person name="Murat C."/>
            <person name="Ohm R."/>
            <person name="Olson A."/>
            <person name="Spatafora J."/>
            <person name="Veneault-Fourrey C."/>
            <person name="Henrissat B."/>
            <person name="Grigoriev I."/>
            <person name="Martin F."/>
            <person name="Perotto S."/>
        </authorList>
    </citation>
    <scope>NUCLEOTIDE SEQUENCE [LARGE SCALE GENOMIC DNA]</scope>
    <source>
        <strain evidence="4 5">E</strain>
    </source>
</reference>
<dbReference type="GeneID" id="36583094"/>
<proteinExistence type="predicted"/>
<evidence type="ECO:0000256" key="2">
    <source>
        <dbReference type="ARBA" id="ARBA00023008"/>
    </source>
</evidence>
<dbReference type="Proteomes" id="UP000235371">
    <property type="component" value="Unassembled WGS sequence"/>
</dbReference>
<organism evidence="4 5">
    <name type="scientific">Hyaloscypha bicolor E</name>
    <dbReference type="NCBI Taxonomy" id="1095630"/>
    <lineage>
        <taxon>Eukaryota</taxon>
        <taxon>Fungi</taxon>
        <taxon>Dikarya</taxon>
        <taxon>Ascomycota</taxon>
        <taxon>Pezizomycotina</taxon>
        <taxon>Leotiomycetes</taxon>
        <taxon>Helotiales</taxon>
        <taxon>Hyaloscyphaceae</taxon>
        <taxon>Hyaloscypha</taxon>
        <taxon>Hyaloscypha bicolor</taxon>
    </lineage>
</organism>
<dbReference type="InterPro" id="IPR008922">
    <property type="entry name" value="Di-copper_centre_dom_sf"/>
</dbReference>
<accession>A0A2J6T6Y9</accession>
<evidence type="ECO:0000256" key="1">
    <source>
        <dbReference type="ARBA" id="ARBA00022723"/>
    </source>
</evidence>
<evidence type="ECO:0000313" key="5">
    <source>
        <dbReference type="Proteomes" id="UP000235371"/>
    </source>
</evidence>
<dbReference type="InParanoid" id="A0A2J6T6Y9"/>
<protein>
    <submittedName>
        <fullName evidence="4">Di-copper centre-containing protein</fullName>
    </submittedName>
</protein>
<feature type="domain" description="Tyrosinase copper-binding" evidence="3">
    <location>
        <begin position="224"/>
        <end position="235"/>
    </location>
</feature>
<dbReference type="GO" id="GO:0046872">
    <property type="term" value="F:metal ion binding"/>
    <property type="evidence" value="ECO:0007669"/>
    <property type="project" value="UniProtKB-KW"/>
</dbReference>
<name>A0A2J6T6Y9_9HELO</name>
<sequence length="304" mass="33782">MGVAIVKTAAAFSPQFNTRSSNCTIVEVRKEWRNLTSTEQIAYLDAEICLMNLPAQTGLAAVTSRYSDLEALHQNLTTIIHDVGQFLPWHRYFVHVHHEILKTQCNYGGPVPWWDERIDSGDFESSTIFSPDTFGSLGASSCVTSGYFANTTLYIGPGTQETVHCLSRNVNDNASAKTSSTYIDNCNAYSNYTSMWECVVAGPHAGGHLGVGGVMSNMDSSVGDPSFFLHHGFIDRNWWTWQNIDPTNNLYQISGYTTQKPLPSGGYEEVTLDYVMSSWGVLPNVTIYDVMDAEGGYLCYEYDY</sequence>